<evidence type="ECO:0000313" key="4">
    <source>
        <dbReference type="Proteomes" id="UP000185663"/>
    </source>
</evidence>
<dbReference type="EMBL" id="LT629776">
    <property type="protein sequence ID" value="SDS32922.1"/>
    <property type="molecule type" value="Genomic_DNA"/>
</dbReference>
<dbReference type="STRING" id="545619.SAMN04489860_1307"/>
<keyword evidence="4" id="KW-1185">Reference proteome</keyword>
<dbReference type="OrthoDB" id="4258031at2"/>
<evidence type="ECO:0000256" key="2">
    <source>
        <dbReference type="SAM" id="Phobius"/>
    </source>
</evidence>
<feature type="transmembrane region" description="Helical" evidence="2">
    <location>
        <begin position="179"/>
        <end position="201"/>
    </location>
</feature>
<keyword evidence="2" id="KW-0812">Transmembrane</keyword>
<keyword evidence="2" id="KW-0472">Membrane</keyword>
<reference evidence="3 4" key="1">
    <citation type="submission" date="2016-10" db="EMBL/GenBank/DDBJ databases">
        <authorList>
            <person name="de Groot N.N."/>
        </authorList>
    </citation>
    <scope>NUCLEOTIDE SEQUENCE [LARGE SCALE GENOMIC DNA]</scope>
    <source>
        <strain evidence="3 4">DSM 22126</strain>
    </source>
</reference>
<proteinExistence type="predicted"/>
<organism evidence="3 4">
    <name type="scientific">Paraoerskovia marina</name>
    <dbReference type="NCBI Taxonomy" id="545619"/>
    <lineage>
        <taxon>Bacteria</taxon>
        <taxon>Bacillati</taxon>
        <taxon>Actinomycetota</taxon>
        <taxon>Actinomycetes</taxon>
        <taxon>Micrococcales</taxon>
        <taxon>Cellulomonadaceae</taxon>
        <taxon>Paraoerskovia</taxon>
    </lineage>
</organism>
<feature type="transmembrane region" description="Helical" evidence="2">
    <location>
        <begin position="22"/>
        <end position="41"/>
    </location>
</feature>
<accession>A0A1H1RB13</accession>
<evidence type="ECO:0000313" key="3">
    <source>
        <dbReference type="EMBL" id="SDS32922.1"/>
    </source>
</evidence>
<evidence type="ECO:0000256" key="1">
    <source>
        <dbReference type="SAM" id="MobiDB-lite"/>
    </source>
</evidence>
<feature type="region of interest" description="Disordered" evidence="1">
    <location>
        <begin position="144"/>
        <end position="174"/>
    </location>
</feature>
<dbReference type="eggNOG" id="ENOG5033FJS">
    <property type="taxonomic scope" value="Bacteria"/>
</dbReference>
<dbReference type="RefSeq" id="WP_083372010.1">
    <property type="nucleotide sequence ID" value="NZ_LT629776.1"/>
</dbReference>
<dbReference type="AlphaFoldDB" id="A0A1H1RB13"/>
<dbReference type="Proteomes" id="UP000185663">
    <property type="component" value="Chromosome I"/>
</dbReference>
<name>A0A1H1RB13_9CELL</name>
<keyword evidence="2" id="KW-1133">Transmembrane helix</keyword>
<gene>
    <name evidence="3" type="ORF">SAMN04489860_1307</name>
</gene>
<sequence length="207" mass="20713">MSTQSVAAGSPAVAVGTVGPRWAWRAFALLVTAVLAVAWAASPAHAHGGDLQVDIGTDGAGGIDAAVSWAADGHPVEETVDLIVTAVSDDGTEVGPVQLQSASEGVGWYKSEPGLLGEGHWVLTSVATVPAEYSGTTEIDVAPVVTPEPEEPAPGPETELAADTSDSAATGETGSGTSWGWVAVGVAAVVALLAVGAVVLLRRRTNE</sequence>
<feature type="compositionally biased region" description="Low complexity" evidence="1">
    <location>
        <begin position="156"/>
        <end position="174"/>
    </location>
</feature>
<protein>
    <submittedName>
        <fullName evidence="3">Uncharacterized protein</fullName>
    </submittedName>
</protein>